<evidence type="ECO:0000259" key="5">
    <source>
        <dbReference type="PROSITE" id="PS50893"/>
    </source>
</evidence>
<dbReference type="SMART" id="SM00382">
    <property type="entry name" value="AAA"/>
    <property type="match status" value="1"/>
</dbReference>
<evidence type="ECO:0000256" key="1">
    <source>
        <dbReference type="ARBA" id="ARBA00005417"/>
    </source>
</evidence>
<name>A0A1H4FMV5_9RHOB</name>
<dbReference type="SUPFAM" id="SSF52540">
    <property type="entry name" value="P-loop containing nucleoside triphosphate hydrolases"/>
    <property type="match status" value="1"/>
</dbReference>
<dbReference type="PANTHER" id="PTHR42788">
    <property type="entry name" value="TAURINE IMPORT ATP-BINDING PROTEIN-RELATED"/>
    <property type="match status" value="1"/>
</dbReference>
<dbReference type="InterPro" id="IPR003593">
    <property type="entry name" value="AAA+_ATPase"/>
</dbReference>
<evidence type="ECO:0000313" key="7">
    <source>
        <dbReference type="Proteomes" id="UP000198703"/>
    </source>
</evidence>
<dbReference type="GO" id="GO:0005524">
    <property type="term" value="F:ATP binding"/>
    <property type="evidence" value="ECO:0007669"/>
    <property type="project" value="UniProtKB-KW"/>
</dbReference>
<dbReference type="RefSeq" id="WP_093256143.1">
    <property type="nucleotide sequence ID" value="NZ_FNQM01000025.1"/>
</dbReference>
<evidence type="ECO:0000256" key="4">
    <source>
        <dbReference type="ARBA" id="ARBA00022840"/>
    </source>
</evidence>
<proteinExistence type="inferred from homology"/>
<gene>
    <name evidence="6" type="ORF">SAMN05444370_12527</name>
</gene>
<dbReference type="STRING" id="89524.SAMN05444370_12527"/>
<dbReference type="Pfam" id="PF00005">
    <property type="entry name" value="ABC_tran"/>
    <property type="match status" value="1"/>
</dbReference>
<evidence type="ECO:0000256" key="2">
    <source>
        <dbReference type="ARBA" id="ARBA00022448"/>
    </source>
</evidence>
<comment type="similarity">
    <text evidence="1">Belongs to the ABC transporter superfamily.</text>
</comment>
<keyword evidence="7" id="KW-1185">Reference proteome</keyword>
<dbReference type="PANTHER" id="PTHR42788:SF13">
    <property type="entry name" value="ALIPHATIC SULFONATES IMPORT ATP-BINDING PROTEIN SSUB"/>
    <property type="match status" value="1"/>
</dbReference>
<dbReference type="OrthoDB" id="9802264at2"/>
<dbReference type="InterPro" id="IPR017871">
    <property type="entry name" value="ABC_transporter-like_CS"/>
</dbReference>
<feature type="domain" description="ABC transporter" evidence="5">
    <location>
        <begin position="2"/>
        <end position="234"/>
    </location>
</feature>
<accession>A0A1H4FMV5</accession>
<dbReference type="Proteomes" id="UP000198703">
    <property type="component" value="Unassembled WGS sequence"/>
</dbReference>
<evidence type="ECO:0000256" key="3">
    <source>
        <dbReference type="ARBA" id="ARBA00022741"/>
    </source>
</evidence>
<dbReference type="InterPro" id="IPR003439">
    <property type="entry name" value="ABC_transporter-like_ATP-bd"/>
</dbReference>
<dbReference type="AlphaFoldDB" id="A0A1H4FMV5"/>
<dbReference type="InterPro" id="IPR027417">
    <property type="entry name" value="P-loop_NTPase"/>
</dbReference>
<dbReference type="CDD" id="cd03293">
    <property type="entry name" value="ABC_NrtD_SsuB_transporters"/>
    <property type="match status" value="1"/>
</dbReference>
<dbReference type="PROSITE" id="PS50893">
    <property type="entry name" value="ABC_TRANSPORTER_2"/>
    <property type="match status" value="1"/>
</dbReference>
<reference evidence="6 7" key="1">
    <citation type="submission" date="2016-10" db="EMBL/GenBank/DDBJ databases">
        <authorList>
            <person name="de Groot N.N."/>
        </authorList>
    </citation>
    <scope>NUCLEOTIDE SEQUENCE [LARGE SCALE GENOMIC DNA]</scope>
    <source>
        <strain evidence="6 7">DSM 15345</strain>
    </source>
</reference>
<dbReference type="GO" id="GO:0016887">
    <property type="term" value="F:ATP hydrolysis activity"/>
    <property type="evidence" value="ECO:0007669"/>
    <property type="project" value="InterPro"/>
</dbReference>
<keyword evidence="2" id="KW-0813">Transport</keyword>
<keyword evidence="3" id="KW-0547">Nucleotide-binding</keyword>
<evidence type="ECO:0000313" key="6">
    <source>
        <dbReference type="EMBL" id="SEA98615.1"/>
    </source>
</evidence>
<sequence length="255" mass="27433">MIGIESVSKAFGARDGSQVVALQDVSLAFDRNEFVCLVGPSGCGKSTLLRLVAGLVEPSAGRVTIEGAAVDGPRADTGIVFQSPTLLPWASILDNVLFPARMMNVCTPDAVRRAHALLDLVGLAEFAGRHPRELSGGMQQRAGIARALVHQPDILLMDEPFGALDALTREELTLELLRIWSDQPKTILFVTHSIPEAVLLADRVVVLSPRPGRVADVVKVGLPRPRSFAMEAHDEFQRCAGRIRSLIFGDRATAA</sequence>
<dbReference type="InterPro" id="IPR050166">
    <property type="entry name" value="ABC_transporter_ATP-bind"/>
</dbReference>
<dbReference type="Gene3D" id="3.40.50.300">
    <property type="entry name" value="P-loop containing nucleotide triphosphate hydrolases"/>
    <property type="match status" value="1"/>
</dbReference>
<dbReference type="EMBL" id="FNQM01000025">
    <property type="protein sequence ID" value="SEA98615.1"/>
    <property type="molecule type" value="Genomic_DNA"/>
</dbReference>
<protein>
    <submittedName>
        <fullName evidence="6">NitT/TauT family transport system ATP-binding protein</fullName>
    </submittedName>
</protein>
<organism evidence="6 7">
    <name type="scientific">Rubrimonas cliftonensis</name>
    <dbReference type="NCBI Taxonomy" id="89524"/>
    <lineage>
        <taxon>Bacteria</taxon>
        <taxon>Pseudomonadati</taxon>
        <taxon>Pseudomonadota</taxon>
        <taxon>Alphaproteobacteria</taxon>
        <taxon>Rhodobacterales</taxon>
        <taxon>Paracoccaceae</taxon>
        <taxon>Rubrimonas</taxon>
    </lineage>
</organism>
<keyword evidence="4 6" id="KW-0067">ATP-binding</keyword>
<dbReference type="PROSITE" id="PS00211">
    <property type="entry name" value="ABC_TRANSPORTER_1"/>
    <property type="match status" value="1"/>
</dbReference>